<gene>
    <name evidence="4" type="ORF">H9650_10940</name>
</gene>
<keyword evidence="2" id="KW-0812">Transmembrane</keyword>
<dbReference type="Gene3D" id="1.10.510.10">
    <property type="entry name" value="Transferase(Phosphotransferase) domain 1"/>
    <property type="match status" value="1"/>
</dbReference>
<evidence type="ECO:0000313" key="5">
    <source>
        <dbReference type="Proteomes" id="UP000640786"/>
    </source>
</evidence>
<evidence type="ECO:0000256" key="1">
    <source>
        <dbReference type="ARBA" id="ARBA00009670"/>
    </source>
</evidence>
<feature type="transmembrane region" description="Helical" evidence="2">
    <location>
        <begin position="605"/>
        <end position="628"/>
    </location>
</feature>
<dbReference type="PANTHER" id="PTHR10566">
    <property type="entry name" value="CHAPERONE-ACTIVITY OF BC1 COMPLEX CABC1 -RELATED"/>
    <property type="match status" value="1"/>
</dbReference>
<organism evidence="4 5">
    <name type="scientific">Psychrobacillus faecigallinarum</name>
    <dbReference type="NCBI Taxonomy" id="2762235"/>
    <lineage>
        <taxon>Bacteria</taxon>
        <taxon>Bacillati</taxon>
        <taxon>Bacillota</taxon>
        <taxon>Bacilli</taxon>
        <taxon>Bacillales</taxon>
        <taxon>Bacillaceae</taxon>
        <taxon>Psychrobacillus</taxon>
    </lineage>
</organism>
<dbReference type="InterPro" id="IPR004147">
    <property type="entry name" value="ABC1_dom"/>
</dbReference>
<feature type="transmembrane region" description="Helical" evidence="2">
    <location>
        <begin position="73"/>
        <end position="94"/>
    </location>
</feature>
<comment type="similarity">
    <text evidence="1">Belongs to the protein kinase superfamily. ADCK protein kinase family.</text>
</comment>
<dbReference type="PROSITE" id="PS50011">
    <property type="entry name" value="PROTEIN_KINASE_DOM"/>
    <property type="match status" value="1"/>
</dbReference>
<dbReference type="Proteomes" id="UP000640786">
    <property type="component" value="Unassembled WGS sequence"/>
</dbReference>
<evidence type="ECO:0000313" key="4">
    <source>
        <dbReference type="EMBL" id="MBD7944633.1"/>
    </source>
</evidence>
<evidence type="ECO:0000256" key="2">
    <source>
        <dbReference type="SAM" id="Phobius"/>
    </source>
</evidence>
<dbReference type="CDD" id="cd05121">
    <property type="entry name" value="ABC1_ADCK3-like"/>
    <property type="match status" value="1"/>
</dbReference>
<keyword evidence="2" id="KW-1133">Transmembrane helix</keyword>
<feature type="domain" description="Protein kinase" evidence="3">
    <location>
        <begin position="224"/>
        <end position="563"/>
    </location>
</feature>
<sequence length="665" mass="76786">MIYAKLIVQIILISLFIYYVSGKLMGSQINFMKRILSVFISIVFTFFVYWYAYLRNIDFLSEDFVYSFMDVSTIIWIGSMLLISMLLYLFFELFGPMDNGERKSSTMRQRPFLLRLRSQWRGQKRMRQVIQIAAKNGISRALKYTKHRDNDYEMAIAFRDTLEQAGGIFIKFGQVLSTRKDLFSPVFIRELEKLQQNVEPLQESDVKKILDKSLPCSMEDIFSYLDMIPLASASIGQVHKAVLKENNQQVVVKLLRPDVKSMIRDDLNILLEFVRWLTDKSSWAERLGLCELALGFADNLKEEVNFEIEKRNAVQVKNALKNSKYEVKIPYVYTDLSNKNIIIFEHAYGQSVANGDTLFKTLNIDREEFAQTVLYSFFDQMLYSGIFHADPHPGNIFIDKTDGLPILLDFGAVGRLAEPQQEGMKIFLMGIQHNDANMLYDAVTLLVEDHDHIDRVKMEQALSQILLRISYVERIPTDELIQAFFKLVREFGLSFYPSVGIAMRSIITLEGTLKLIQPKFDIFAEAKEYSSDYLTSLLKKPFKEPKVTKERIEEEFALLLPALRKIPRRVDKLVQKVESGKIILHHDIFSDKNNAQFVTHLFSRFILLFVGITFGIISVSLLAIAQFIETAYAVYLNTAAFVGLFLCAVLLVRLSIQAIRLMKRH</sequence>
<dbReference type="SUPFAM" id="SSF56112">
    <property type="entry name" value="Protein kinase-like (PK-like)"/>
    <property type="match status" value="1"/>
</dbReference>
<dbReference type="Pfam" id="PF03109">
    <property type="entry name" value="ABC1"/>
    <property type="match status" value="1"/>
</dbReference>
<dbReference type="PANTHER" id="PTHR10566:SF113">
    <property type="entry name" value="PROTEIN ACTIVITY OF BC1 COMPLEX KINASE 7, CHLOROPLASTIC"/>
    <property type="match status" value="1"/>
</dbReference>
<dbReference type="InterPro" id="IPR050154">
    <property type="entry name" value="UbiB_kinase"/>
</dbReference>
<accession>A0ABR8RA15</accession>
<dbReference type="EMBL" id="JACSQO010000004">
    <property type="protein sequence ID" value="MBD7944633.1"/>
    <property type="molecule type" value="Genomic_DNA"/>
</dbReference>
<feature type="transmembrane region" description="Helical" evidence="2">
    <location>
        <begin position="634"/>
        <end position="656"/>
    </location>
</feature>
<keyword evidence="5" id="KW-1185">Reference proteome</keyword>
<reference evidence="4 5" key="1">
    <citation type="submission" date="2020-08" db="EMBL/GenBank/DDBJ databases">
        <title>A Genomic Blueprint of the Chicken Gut Microbiome.</title>
        <authorList>
            <person name="Gilroy R."/>
            <person name="Ravi A."/>
            <person name="Getino M."/>
            <person name="Pursley I."/>
            <person name="Horton D.L."/>
            <person name="Alikhan N.-F."/>
            <person name="Baker D."/>
            <person name="Gharbi K."/>
            <person name="Hall N."/>
            <person name="Watson M."/>
            <person name="Adriaenssens E.M."/>
            <person name="Foster-Nyarko E."/>
            <person name="Jarju S."/>
            <person name="Secka A."/>
            <person name="Antonio M."/>
            <person name="Oren A."/>
            <person name="Chaudhuri R."/>
            <person name="La Ragione R.M."/>
            <person name="Hildebrand F."/>
            <person name="Pallen M.J."/>
        </authorList>
    </citation>
    <scope>NUCLEOTIDE SEQUENCE [LARGE SCALE GENOMIC DNA]</scope>
    <source>
        <strain evidence="4 5">Sa2BUA9</strain>
    </source>
</reference>
<protein>
    <submittedName>
        <fullName evidence="4">AarF/ABC1/UbiB kinase family protein</fullName>
    </submittedName>
</protein>
<proteinExistence type="inferred from homology"/>
<keyword evidence="2" id="KW-0472">Membrane</keyword>
<evidence type="ECO:0000259" key="3">
    <source>
        <dbReference type="PROSITE" id="PS50011"/>
    </source>
</evidence>
<keyword evidence="4" id="KW-0418">Kinase</keyword>
<dbReference type="GO" id="GO:0016301">
    <property type="term" value="F:kinase activity"/>
    <property type="evidence" value="ECO:0007669"/>
    <property type="project" value="UniProtKB-KW"/>
</dbReference>
<feature type="transmembrane region" description="Helical" evidence="2">
    <location>
        <begin position="6"/>
        <end position="22"/>
    </location>
</feature>
<comment type="caution">
    <text evidence="4">The sequence shown here is derived from an EMBL/GenBank/DDBJ whole genome shotgun (WGS) entry which is preliminary data.</text>
</comment>
<dbReference type="InterPro" id="IPR000719">
    <property type="entry name" value="Prot_kinase_dom"/>
</dbReference>
<dbReference type="RefSeq" id="WP_191697198.1">
    <property type="nucleotide sequence ID" value="NZ_JACSQO010000004.1"/>
</dbReference>
<feature type="transmembrane region" description="Helical" evidence="2">
    <location>
        <begin position="34"/>
        <end position="53"/>
    </location>
</feature>
<dbReference type="InterPro" id="IPR011009">
    <property type="entry name" value="Kinase-like_dom_sf"/>
</dbReference>
<keyword evidence="4" id="KW-0808">Transferase</keyword>
<name>A0ABR8RA15_9BACI</name>